<dbReference type="AlphaFoldDB" id="A0A7H4P0W4"/>
<reference evidence="1 2" key="1">
    <citation type="submission" date="2018-06" db="EMBL/GenBank/DDBJ databases">
        <authorList>
            <consortium name="Pathogen Informatics"/>
            <person name="Doyle S."/>
        </authorList>
    </citation>
    <scope>NUCLEOTIDE SEQUENCE [LARGE SCALE GENOMIC DNA]</scope>
    <source>
        <strain evidence="1 2">NCTC9149</strain>
    </source>
</reference>
<gene>
    <name evidence="1" type="ORF">NCTC9149_02480</name>
</gene>
<evidence type="ECO:0000313" key="1">
    <source>
        <dbReference type="EMBL" id="STW06079.1"/>
    </source>
</evidence>
<dbReference type="EMBL" id="UGMX01000002">
    <property type="protein sequence ID" value="STW06079.1"/>
    <property type="molecule type" value="Genomic_DNA"/>
</dbReference>
<sequence length="35" mass="4113">MRELTLYNEDNFREIERHEGVAVVRFSAPGAHLVR</sequence>
<name>A0A7H4P0W4_9ENTR</name>
<accession>A0A7H4P0W4</accession>
<dbReference type="Proteomes" id="UP000254571">
    <property type="component" value="Unassembled WGS sequence"/>
</dbReference>
<protein>
    <submittedName>
        <fullName evidence="1">Uncharacterized protein</fullName>
    </submittedName>
</protein>
<comment type="caution">
    <text evidence="1">The sequence shown here is derived from an EMBL/GenBank/DDBJ whole genome shotgun (WGS) entry which is preliminary data.</text>
</comment>
<proteinExistence type="predicted"/>
<organism evidence="1 2">
    <name type="scientific">Klebsiella grimontii</name>
    <dbReference type="NCBI Taxonomy" id="2058152"/>
    <lineage>
        <taxon>Bacteria</taxon>
        <taxon>Pseudomonadati</taxon>
        <taxon>Pseudomonadota</taxon>
        <taxon>Gammaproteobacteria</taxon>
        <taxon>Enterobacterales</taxon>
        <taxon>Enterobacteriaceae</taxon>
        <taxon>Klebsiella/Raoultella group</taxon>
        <taxon>Klebsiella</taxon>
    </lineage>
</organism>
<evidence type="ECO:0000313" key="2">
    <source>
        <dbReference type="Proteomes" id="UP000254571"/>
    </source>
</evidence>